<proteinExistence type="predicted"/>
<dbReference type="PROSITE" id="PS00018">
    <property type="entry name" value="EF_HAND_1"/>
    <property type="match status" value="3"/>
</dbReference>
<feature type="domain" description="EF-hand" evidence="1">
    <location>
        <begin position="56"/>
        <end position="91"/>
    </location>
</feature>
<dbReference type="SMART" id="SM00054">
    <property type="entry name" value="EFh"/>
    <property type="match status" value="4"/>
</dbReference>
<dbReference type="RefSeq" id="WP_344152771.1">
    <property type="nucleotide sequence ID" value="NZ_BAAABV010000006.1"/>
</dbReference>
<evidence type="ECO:0000313" key="2">
    <source>
        <dbReference type="EMBL" id="GAA0273807.1"/>
    </source>
</evidence>
<dbReference type="InterPro" id="IPR018247">
    <property type="entry name" value="EF_Hand_1_Ca_BS"/>
</dbReference>
<dbReference type="InterPro" id="IPR002048">
    <property type="entry name" value="EF_hand_dom"/>
</dbReference>
<reference evidence="3" key="1">
    <citation type="journal article" date="2019" name="Int. J. Syst. Evol. Microbiol.">
        <title>The Global Catalogue of Microorganisms (GCM) 10K type strain sequencing project: providing services to taxonomists for standard genome sequencing and annotation.</title>
        <authorList>
            <consortium name="The Broad Institute Genomics Platform"/>
            <consortium name="The Broad Institute Genome Sequencing Center for Infectious Disease"/>
            <person name="Wu L."/>
            <person name="Ma J."/>
        </authorList>
    </citation>
    <scope>NUCLEOTIDE SEQUENCE [LARGE SCALE GENOMIC DNA]</scope>
    <source>
        <strain evidence="3">JCM 4505</strain>
    </source>
</reference>
<dbReference type="SUPFAM" id="SSF47473">
    <property type="entry name" value="EF-hand"/>
    <property type="match status" value="1"/>
</dbReference>
<dbReference type="Gene3D" id="1.10.238.10">
    <property type="entry name" value="EF-hand"/>
    <property type="match status" value="2"/>
</dbReference>
<feature type="domain" description="EF-hand" evidence="1">
    <location>
        <begin position="9"/>
        <end position="44"/>
    </location>
</feature>
<dbReference type="Proteomes" id="UP001501867">
    <property type="component" value="Unassembled WGS sequence"/>
</dbReference>
<comment type="caution">
    <text evidence="2">The sequence shown here is derived from an EMBL/GenBank/DDBJ whole genome shotgun (WGS) entry which is preliminary data.</text>
</comment>
<feature type="domain" description="EF-hand" evidence="1">
    <location>
        <begin position="127"/>
        <end position="162"/>
    </location>
</feature>
<name>A0ABP3EQ84_9ACTN</name>
<organism evidence="2 3">
    <name type="scientific">Streptomyces polychromogenes</name>
    <dbReference type="NCBI Taxonomy" id="67342"/>
    <lineage>
        <taxon>Bacteria</taxon>
        <taxon>Bacillati</taxon>
        <taxon>Actinomycetota</taxon>
        <taxon>Actinomycetes</taxon>
        <taxon>Kitasatosporales</taxon>
        <taxon>Streptomycetaceae</taxon>
        <taxon>Streptomyces</taxon>
    </lineage>
</organism>
<dbReference type="Pfam" id="PF13499">
    <property type="entry name" value="EF-hand_7"/>
    <property type="match status" value="2"/>
</dbReference>
<sequence>MPQQATTTMTDAAKRRIFAMLDRDGDGAITHSEYLARVDRAAAAMGRGADDPVVRTARAAHEEVFADMDADHDGRITFEEYRTWAGHDAFERSCRPALGSLFDVADHDLDGRLTREQFTRLRMASGNAGDDAGQAFDDLDTDGDGLVDRDDYLAAIHDYVTAGSSPMAAAYRTLPRP</sequence>
<dbReference type="CDD" id="cd00051">
    <property type="entry name" value="EFh"/>
    <property type="match status" value="1"/>
</dbReference>
<accession>A0ABP3EQ84</accession>
<dbReference type="InterPro" id="IPR011992">
    <property type="entry name" value="EF-hand-dom_pair"/>
</dbReference>
<evidence type="ECO:0000313" key="3">
    <source>
        <dbReference type="Proteomes" id="UP001501867"/>
    </source>
</evidence>
<dbReference type="PROSITE" id="PS50222">
    <property type="entry name" value="EF_HAND_2"/>
    <property type="match status" value="3"/>
</dbReference>
<dbReference type="EMBL" id="BAAABV010000006">
    <property type="protein sequence ID" value="GAA0273807.1"/>
    <property type="molecule type" value="Genomic_DNA"/>
</dbReference>
<dbReference type="PANTHER" id="PTHR10827:SF52">
    <property type="entry name" value="IP16409P"/>
    <property type="match status" value="1"/>
</dbReference>
<keyword evidence="3" id="KW-1185">Reference proteome</keyword>
<gene>
    <name evidence="2" type="ORF">GCM10010302_09310</name>
</gene>
<dbReference type="PANTHER" id="PTHR10827">
    <property type="entry name" value="RETICULOCALBIN"/>
    <property type="match status" value="1"/>
</dbReference>
<protein>
    <recommendedName>
        <fullName evidence="1">EF-hand domain-containing protein</fullName>
    </recommendedName>
</protein>
<evidence type="ECO:0000259" key="1">
    <source>
        <dbReference type="PROSITE" id="PS50222"/>
    </source>
</evidence>